<dbReference type="Proteomes" id="UP000197019">
    <property type="component" value="Chromosome"/>
</dbReference>
<dbReference type="EMBL" id="CP022129">
    <property type="protein sequence ID" value="ASF44840.1"/>
    <property type="molecule type" value="Genomic_DNA"/>
</dbReference>
<dbReference type="SUPFAM" id="SSF55785">
    <property type="entry name" value="PYP-like sensor domain (PAS domain)"/>
    <property type="match status" value="2"/>
</dbReference>
<feature type="domain" description="PAS" evidence="6">
    <location>
        <begin position="354"/>
        <end position="398"/>
    </location>
</feature>
<keyword evidence="4 5" id="KW-0472">Membrane</keyword>
<proteinExistence type="predicted"/>
<dbReference type="PROSITE" id="PS50112">
    <property type="entry name" value="PAS"/>
    <property type="match status" value="2"/>
</dbReference>
<accession>A0A1Z4BUC2</accession>
<dbReference type="InterPro" id="IPR029016">
    <property type="entry name" value="GAF-like_dom_sf"/>
</dbReference>
<dbReference type="GO" id="GO:0016020">
    <property type="term" value="C:membrane"/>
    <property type="evidence" value="ECO:0007669"/>
    <property type="project" value="UniProtKB-SubCell"/>
</dbReference>
<dbReference type="Pfam" id="PF13426">
    <property type="entry name" value="PAS_9"/>
    <property type="match status" value="1"/>
</dbReference>
<dbReference type="SUPFAM" id="SSF55781">
    <property type="entry name" value="GAF domain-like"/>
    <property type="match status" value="1"/>
</dbReference>
<dbReference type="PROSITE" id="PS50113">
    <property type="entry name" value="PAC"/>
    <property type="match status" value="1"/>
</dbReference>
<dbReference type="InterPro" id="IPR000700">
    <property type="entry name" value="PAS-assoc_C"/>
</dbReference>
<evidence type="ECO:0000256" key="5">
    <source>
        <dbReference type="SAM" id="Phobius"/>
    </source>
</evidence>
<evidence type="ECO:0000259" key="7">
    <source>
        <dbReference type="PROSITE" id="PS50113"/>
    </source>
</evidence>
<organism evidence="9 10">
    <name type="scientific">Methylovulum psychrotolerans</name>
    <dbReference type="NCBI Taxonomy" id="1704499"/>
    <lineage>
        <taxon>Bacteria</taxon>
        <taxon>Pseudomonadati</taxon>
        <taxon>Pseudomonadota</taxon>
        <taxon>Gammaproteobacteria</taxon>
        <taxon>Methylococcales</taxon>
        <taxon>Methylococcaceae</taxon>
        <taxon>Methylovulum</taxon>
    </lineage>
</organism>
<dbReference type="Pfam" id="PF08448">
    <property type="entry name" value="PAS_4"/>
    <property type="match status" value="1"/>
</dbReference>
<dbReference type="Pfam" id="PF03924">
    <property type="entry name" value="CHASE"/>
    <property type="match status" value="1"/>
</dbReference>
<dbReference type="InterPro" id="IPR042240">
    <property type="entry name" value="CHASE_sf"/>
</dbReference>
<dbReference type="KEGG" id="mpsy:CEK71_01480"/>
<dbReference type="SMART" id="SM00091">
    <property type="entry name" value="PAS"/>
    <property type="match status" value="2"/>
</dbReference>
<keyword evidence="10" id="KW-1185">Reference proteome</keyword>
<dbReference type="PANTHER" id="PTHR44757:SF2">
    <property type="entry name" value="BIOFILM ARCHITECTURE MAINTENANCE PROTEIN MBAA"/>
    <property type="match status" value="1"/>
</dbReference>
<evidence type="ECO:0000256" key="3">
    <source>
        <dbReference type="ARBA" id="ARBA00022989"/>
    </source>
</evidence>
<feature type="transmembrane region" description="Helical" evidence="5">
    <location>
        <begin position="20"/>
        <end position="43"/>
    </location>
</feature>
<dbReference type="PANTHER" id="PTHR44757">
    <property type="entry name" value="DIGUANYLATE CYCLASE DGCP"/>
    <property type="match status" value="1"/>
</dbReference>
<dbReference type="NCBIfam" id="TIGR00229">
    <property type="entry name" value="sensory_box"/>
    <property type="match status" value="2"/>
</dbReference>
<dbReference type="OrthoDB" id="9808408at2"/>
<dbReference type="AlphaFoldDB" id="A0A1Z4BUC2"/>
<dbReference type="InterPro" id="IPR035965">
    <property type="entry name" value="PAS-like_dom_sf"/>
</dbReference>
<keyword evidence="2 5" id="KW-0812">Transmembrane</keyword>
<reference evidence="9 10" key="1">
    <citation type="submission" date="2017-06" db="EMBL/GenBank/DDBJ databases">
        <title>Genome Sequencing of the methanotroph Methylovulum psychrotolerants str. HV10-M2 isolated from a high-altitude environment.</title>
        <authorList>
            <person name="Mateos-Rivera A."/>
        </authorList>
    </citation>
    <scope>NUCLEOTIDE SEQUENCE [LARGE SCALE GENOMIC DNA]</scope>
    <source>
        <strain evidence="9 10">HV10_M2</strain>
    </source>
</reference>
<protein>
    <recommendedName>
        <fullName evidence="11">PAS domain S-box protein</fullName>
    </recommendedName>
</protein>
<dbReference type="InterPro" id="IPR000014">
    <property type="entry name" value="PAS"/>
</dbReference>
<evidence type="ECO:0000313" key="9">
    <source>
        <dbReference type="EMBL" id="ASF44840.1"/>
    </source>
</evidence>
<comment type="subcellular location">
    <subcellularLocation>
        <location evidence="1">Membrane</location>
    </subcellularLocation>
</comment>
<evidence type="ECO:0000256" key="1">
    <source>
        <dbReference type="ARBA" id="ARBA00004370"/>
    </source>
</evidence>
<feature type="domain" description="PAS" evidence="6">
    <location>
        <begin position="656"/>
        <end position="700"/>
    </location>
</feature>
<feature type="domain" description="CHASE" evidence="8">
    <location>
        <begin position="88"/>
        <end position="309"/>
    </location>
</feature>
<feature type="domain" description="PAC" evidence="7">
    <location>
        <begin position="730"/>
        <end position="782"/>
    </location>
</feature>
<dbReference type="PROSITE" id="PS50839">
    <property type="entry name" value="CHASE"/>
    <property type="match status" value="1"/>
</dbReference>
<dbReference type="InterPro" id="IPR003018">
    <property type="entry name" value="GAF"/>
</dbReference>
<dbReference type="CDD" id="cd00130">
    <property type="entry name" value="PAS"/>
    <property type="match status" value="1"/>
</dbReference>
<keyword evidence="3 5" id="KW-1133">Transmembrane helix</keyword>
<evidence type="ECO:0000313" key="10">
    <source>
        <dbReference type="Proteomes" id="UP000197019"/>
    </source>
</evidence>
<dbReference type="Pfam" id="PF13185">
    <property type="entry name" value="GAF_2"/>
    <property type="match status" value="1"/>
</dbReference>
<dbReference type="Gene3D" id="3.30.450.40">
    <property type="match status" value="1"/>
</dbReference>
<sequence>MVYEMTIFSRNYFSGLTGSWLLPAFVSGAVLLVGLGISGGLCWQAKQQDADSLRAAFESAADMAIDNINDRFNVYAVVMHGVRGFFNSSVAISFNEFHTYVQALHLYEKAGVQAIGLVMLVSNAEKARHIQAMRQQKSADYQIKPDGQRDYYAPIIYIEPFAGDNLKAFGFDPLTVPAALSAMEQARDADNIRITSRIALIQDTDKPYVYSFVMYLPLYKKGAEFATLAQRRAAIIGWVDVPFRINDLMAGIRRQLPTDISLEIYDGITLSEQTRLFQSGIGLEEKSRGADNLQTSRSIVVGGRQWVVRMTAAPAFENRAIYRYRPELVFATSVTLTLLLTLLTWQLARSRQTAEIHFRQLFRQAGEGILILNDDHLILDANNTALTLLGYSRAELLSLHLPAILATVENVSLPALASMAESGAVSLEQWRYRCKNGTEFPSEVSVRRLDGQRYFAILRDRTERQKAEQRILRLTQLYQALSETNQAIVRMDNARELFPLVCRCAVAFGGMKMAWIGQLNEADLVIVPVAAYGVGQEYLDGLVISASADVAEGLGPTGTALRENRPVIINDYLNNPMTIHWHERAKHFAWGAAGTFPIRRNGKPFAVLTVYHNQINAFDTEAIELLKEMACDITFALDNFDRDVQRQAAQKALAENEAKLSLIMENVSAYIYLKDKEGRYLYVNRPCLELWGLTMADVIGVTDEVLFDHQLAAKIRADDRHLFMTGEILRGEETGTATKTGKTATYWAVKMPLRHTDGSIYALCGISTDITERKQIEAQLQQQLKELRQWFDITLGREERVMQLKTEINKLLGRLGEPPRYADPASDLEA</sequence>
<dbReference type="Gene3D" id="3.30.450.350">
    <property type="entry name" value="CHASE domain"/>
    <property type="match status" value="1"/>
</dbReference>
<dbReference type="InterPro" id="IPR013656">
    <property type="entry name" value="PAS_4"/>
</dbReference>
<dbReference type="InterPro" id="IPR052155">
    <property type="entry name" value="Biofilm_reg_signaling"/>
</dbReference>
<evidence type="ECO:0008006" key="11">
    <source>
        <dbReference type="Google" id="ProtNLM"/>
    </source>
</evidence>
<name>A0A1Z4BUC2_9GAMM</name>
<dbReference type="SMART" id="SM01079">
    <property type="entry name" value="CHASE"/>
    <property type="match status" value="1"/>
</dbReference>
<evidence type="ECO:0000259" key="8">
    <source>
        <dbReference type="PROSITE" id="PS50839"/>
    </source>
</evidence>
<dbReference type="InterPro" id="IPR006189">
    <property type="entry name" value="CHASE_dom"/>
</dbReference>
<gene>
    <name evidence="9" type="ORF">CEK71_01480</name>
</gene>
<evidence type="ECO:0000259" key="6">
    <source>
        <dbReference type="PROSITE" id="PS50112"/>
    </source>
</evidence>
<feature type="transmembrane region" description="Helical" evidence="5">
    <location>
        <begin position="328"/>
        <end position="348"/>
    </location>
</feature>
<dbReference type="GO" id="GO:0007165">
    <property type="term" value="P:signal transduction"/>
    <property type="evidence" value="ECO:0007669"/>
    <property type="project" value="UniProtKB-ARBA"/>
</dbReference>
<evidence type="ECO:0000256" key="2">
    <source>
        <dbReference type="ARBA" id="ARBA00022692"/>
    </source>
</evidence>
<dbReference type="GO" id="GO:0003824">
    <property type="term" value="F:catalytic activity"/>
    <property type="evidence" value="ECO:0007669"/>
    <property type="project" value="UniProtKB-ARBA"/>
</dbReference>
<evidence type="ECO:0000256" key="4">
    <source>
        <dbReference type="ARBA" id="ARBA00023136"/>
    </source>
</evidence>
<dbReference type="Gene3D" id="3.30.450.20">
    <property type="entry name" value="PAS domain"/>
    <property type="match status" value="2"/>
</dbReference>